<gene>
    <name evidence="1" type="ORF">MO867_23215</name>
</gene>
<protein>
    <submittedName>
        <fullName evidence="1">Uncharacterized protein</fullName>
    </submittedName>
</protein>
<name>A0A9X2EY06_9GAMM</name>
<dbReference type="AlphaFoldDB" id="A0A9X2EY06"/>
<keyword evidence="2" id="KW-1185">Reference proteome</keyword>
<reference evidence="1" key="1">
    <citation type="journal article" date="2022" name="Arch. Microbiol.">
        <title>Microbulbifer okhotskensis sp. nov., isolated from a deep bottom sediment of the Okhotsk Sea.</title>
        <authorList>
            <person name="Romanenko L."/>
            <person name="Kurilenko V."/>
            <person name="Otstavnykh N."/>
            <person name="Velansky P."/>
            <person name="Isaeva M."/>
            <person name="Mikhailov V."/>
        </authorList>
    </citation>
    <scope>NUCLEOTIDE SEQUENCE</scope>
    <source>
        <strain evidence="1">OS29</strain>
    </source>
</reference>
<evidence type="ECO:0000313" key="1">
    <source>
        <dbReference type="EMBL" id="MCO1337233.1"/>
    </source>
</evidence>
<evidence type="ECO:0000313" key="2">
    <source>
        <dbReference type="Proteomes" id="UP001139028"/>
    </source>
</evidence>
<dbReference type="EMBL" id="JALBWM010000541">
    <property type="protein sequence ID" value="MCO1337233.1"/>
    <property type="molecule type" value="Genomic_DNA"/>
</dbReference>
<dbReference type="Proteomes" id="UP001139028">
    <property type="component" value="Unassembled WGS sequence"/>
</dbReference>
<dbReference type="RefSeq" id="WP_252473516.1">
    <property type="nucleotide sequence ID" value="NZ_JALBWM010000541.1"/>
</dbReference>
<accession>A0A9X2EY06</accession>
<sequence length="60" mass="6353">MGPFYFPDIFDRHIISARVPVTGIDLVSAISPKVALTNIVVVGDGDGGRIADEVAKCLPE</sequence>
<feature type="non-terminal residue" evidence="1">
    <location>
        <position position="60"/>
    </location>
</feature>
<organism evidence="1 2">
    <name type="scientific">Microbulbifer okhotskensis</name>
    <dbReference type="NCBI Taxonomy" id="2926617"/>
    <lineage>
        <taxon>Bacteria</taxon>
        <taxon>Pseudomonadati</taxon>
        <taxon>Pseudomonadota</taxon>
        <taxon>Gammaproteobacteria</taxon>
        <taxon>Cellvibrionales</taxon>
        <taxon>Microbulbiferaceae</taxon>
        <taxon>Microbulbifer</taxon>
    </lineage>
</organism>
<proteinExistence type="predicted"/>
<comment type="caution">
    <text evidence="1">The sequence shown here is derived from an EMBL/GenBank/DDBJ whole genome shotgun (WGS) entry which is preliminary data.</text>
</comment>